<dbReference type="Gene3D" id="1.10.530.10">
    <property type="match status" value="1"/>
</dbReference>
<gene>
    <name evidence="5" type="primary">slt_3</name>
    <name evidence="5" type="ORF">PAA8504_02606</name>
</gene>
<evidence type="ECO:0000256" key="1">
    <source>
        <dbReference type="ARBA" id="ARBA00007734"/>
    </source>
</evidence>
<protein>
    <submittedName>
        <fullName evidence="5">Soluble lytic murein transglycosylase</fullName>
        <ecNumber evidence="5">4.2.2.-</ecNumber>
    </submittedName>
</protein>
<accession>A0A2R8BX82</accession>
<evidence type="ECO:0000313" key="6">
    <source>
        <dbReference type="Proteomes" id="UP000244912"/>
    </source>
</evidence>
<keyword evidence="3" id="KW-0732">Signal</keyword>
<dbReference type="GO" id="GO:0016829">
    <property type="term" value="F:lyase activity"/>
    <property type="evidence" value="ECO:0007669"/>
    <property type="project" value="UniProtKB-KW"/>
</dbReference>
<keyword evidence="6" id="KW-1185">Reference proteome</keyword>
<feature type="chain" id="PRO_5015341154" evidence="3">
    <location>
        <begin position="22"/>
        <end position="284"/>
    </location>
</feature>
<comment type="similarity">
    <text evidence="1">Belongs to the transglycosylase Slt family.</text>
</comment>
<dbReference type="Proteomes" id="UP000244912">
    <property type="component" value="Unassembled WGS sequence"/>
</dbReference>
<dbReference type="CDD" id="cd00254">
    <property type="entry name" value="LT-like"/>
    <property type="match status" value="1"/>
</dbReference>
<dbReference type="PANTHER" id="PTHR37423:SF2">
    <property type="entry name" value="MEMBRANE-BOUND LYTIC MUREIN TRANSGLYCOSYLASE C"/>
    <property type="match status" value="1"/>
</dbReference>
<dbReference type="EC" id="4.2.2.-" evidence="5"/>
<reference evidence="5 6" key="1">
    <citation type="submission" date="2018-03" db="EMBL/GenBank/DDBJ databases">
        <authorList>
            <person name="Keele B.F."/>
        </authorList>
    </citation>
    <scope>NUCLEOTIDE SEQUENCE [LARGE SCALE GENOMIC DNA]</scope>
    <source>
        <strain evidence="5 6">CECT 8504</strain>
    </source>
</reference>
<proteinExistence type="inferred from homology"/>
<evidence type="ECO:0000313" key="5">
    <source>
        <dbReference type="EMBL" id="SPJ24768.1"/>
    </source>
</evidence>
<evidence type="ECO:0000256" key="2">
    <source>
        <dbReference type="ARBA" id="ARBA00009387"/>
    </source>
</evidence>
<comment type="similarity">
    <text evidence="2">Belongs to the virb1 family.</text>
</comment>
<dbReference type="InterPro" id="IPR023346">
    <property type="entry name" value="Lysozyme-like_dom_sf"/>
</dbReference>
<dbReference type="OrthoDB" id="9815002at2"/>
<dbReference type="Pfam" id="PF01464">
    <property type="entry name" value="SLT"/>
    <property type="match status" value="1"/>
</dbReference>
<dbReference type="AlphaFoldDB" id="A0A2R8BX82"/>
<keyword evidence="5" id="KW-0456">Lyase</keyword>
<sequence length="284" mass="29950">MTRLTIPLCGLIAFMGHASFADEPAPFRDFTFKRVGVPQAGSKRITVQIDPEEQARWLAAPSKAPGSAPPLVAKGEDTVPPVPRDTSYSWFWDSVPVNGLGADGLRPALGVLAKPPSGKRSPVYRLSRMKEIADRHGADLLRATVGTKVSPALALAVIAVESAGKQKAVSHAGAQGLMQLMPATAERFGVSDSMDAAQNIKGGVAYLDWLMGRFAQDPILVLAGYNAGEGAVDRHGGVPPYAETMDYVPKVLAAFQVAKGLCATQPILVSDGCVFVGDRMAKAD</sequence>
<organism evidence="5 6">
    <name type="scientific">Palleronia abyssalis</name>
    <dbReference type="NCBI Taxonomy" id="1501240"/>
    <lineage>
        <taxon>Bacteria</taxon>
        <taxon>Pseudomonadati</taxon>
        <taxon>Pseudomonadota</taxon>
        <taxon>Alphaproteobacteria</taxon>
        <taxon>Rhodobacterales</taxon>
        <taxon>Roseobacteraceae</taxon>
        <taxon>Palleronia</taxon>
    </lineage>
</organism>
<evidence type="ECO:0000256" key="3">
    <source>
        <dbReference type="SAM" id="SignalP"/>
    </source>
</evidence>
<feature type="domain" description="Transglycosylase SLT" evidence="4">
    <location>
        <begin position="146"/>
        <end position="235"/>
    </location>
</feature>
<name>A0A2R8BX82_9RHOB</name>
<dbReference type="EMBL" id="ONZF01000005">
    <property type="protein sequence ID" value="SPJ24768.1"/>
    <property type="molecule type" value="Genomic_DNA"/>
</dbReference>
<dbReference type="InterPro" id="IPR008258">
    <property type="entry name" value="Transglycosylase_SLT_dom_1"/>
</dbReference>
<evidence type="ECO:0000259" key="4">
    <source>
        <dbReference type="Pfam" id="PF01464"/>
    </source>
</evidence>
<dbReference type="PANTHER" id="PTHR37423">
    <property type="entry name" value="SOLUBLE LYTIC MUREIN TRANSGLYCOSYLASE-RELATED"/>
    <property type="match status" value="1"/>
</dbReference>
<dbReference type="SUPFAM" id="SSF53955">
    <property type="entry name" value="Lysozyme-like"/>
    <property type="match status" value="1"/>
</dbReference>
<feature type="signal peptide" evidence="3">
    <location>
        <begin position="1"/>
        <end position="21"/>
    </location>
</feature>